<keyword evidence="10" id="KW-1185">Reference proteome</keyword>
<evidence type="ECO:0000256" key="7">
    <source>
        <dbReference type="SAM" id="MobiDB-lite"/>
    </source>
</evidence>
<keyword evidence="4" id="KW-0238">DNA-binding</keyword>
<evidence type="ECO:0000259" key="8">
    <source>
        <dbReference type="PROSITE" id="PS50066"/>
    </source>
</evidence>
<dbReference type="PROSITE" id="PS50066">
    <property type="entry name" value="MADS_BOX_2"/>
    <property type="match status" value="1"/>
</dbReference>
<dbReference type="InterPro" id="IPR050142">
    <property type="entry name" value="MADS-box/MEF2_TF"/>
</dbReference>
<dbReference type="eggNOG" id="KOG0014">
    <property type="taxonomic scope" value="Eukaryota"/>
</dbReference>
<dbReference type="SMART" id="SM00432">
    <property type="entry name" value="MADS"/>
    <property type="match status" value="1"/>
</dbReference>
<dbReference type="SUPFAM" id="SSF55455">
    <property type="entry name" value="SRF-like"/>
    <property type="match status" value="1"/>
</dbReference>
<evidence type="ECO:0000313" key="10">
    <source>
        <dbReference type="Proteomes" id="UP000006038"/>
    </source>
</evidence>
<organism evidence="9">
    <name type="scientific">Oryza brachyantha</name>
    <name type="common">malo sina</name>
    <dbReference type="NCBI Taxonomy" id="4533"/>
    <lineage>
        <taxon>Eukaryota</taxon>
        <taxon>Viridiplantae</taxon>
        <taxon>Streptophyta</taxon>
        <taxon>Embryophyta</taxon>
        <taxon>Tracheophyta</taxon>
        <taxon>Spermatophyta</taxon>
        <taxon>Magnoliopsida</taxon>
        <taxon>Liliopsida</taxon>
        <taxon>Poales</taxon>
        <taxon>Poaceae</taxon>
        <taxon>BOP clade</taxon>
        <taxon>Oryzoideae</taxon>
        <taxon>Oryzeae</taxon>
        <taxon>Oryzinae</taxon>
        <taxon>Oryza</taxon>
    </lineage>
</organism>
<dbReference type="PANTHER" id="PTHR48019">
    <property type="entry name" value="SERUM RESPONSE FACTOR HOMOLOG"/>
    <property type="match status" value="1"/>
</dbReference>
<dbReference type="GO" id="GO:0010152">
    <property type="term" value="P:pollen maturation"/>
    <property type="evidence" value="ECO:0007669"/>
    <property type="project" value="UniProtKB-ARBA"/>
</dbReference>
<protein>
    <recommendedName>
        <fullName evidence="8">MADS-box domain-containing protein</fullName>
    </recommendedName>
</protein>
<reference evidence="9" key="1">
    <citation type="journal article" date="2013" name="Nat. Commun.">
        <title>Whole-genome sequencing of Oryza brachyantha reveals mechanisms underlying Oryza genome evolution.</title>
        <authorList>
            <person name="Chen J."/>
            <person name="Huang Q."/>
            <person name="Gao D."/>
            <person name="Wang J."/>
            <person name="Lang Y."/>
            <person name="Liu T."/>
            <person name="Li B."/>
            <person name="Bai Z."/>
            <person name="Luis Goicoechea J."/>
            <person name="Liang C."/>
            <person name="Chen C."/>
            <person name="Zhang W."/>
            <person name="Sun S."/>
            <person name="Liao Y."/>
            <person name="Zhang X."/>
            <person name="Yang L."/>
            <person name="Song C."/>
            <person name="Wang M."/>
            <person name="Shi J."/>
            <person name="Liu G."/>
            <person name="Liu J."/>
            <person name="Zhou H."/>
            <person name="Zhou W."/>
            <person name="Yu Q."/>
            <person name="An N."/>
            <person name="Chen Y."/>
            <person name="Cai Q."/>
            <person name="Wang B."/>
            <person name="Liu B."/>
            <person name="Min J."/>
            <person name="Huang Y."/>
            <person name="Wu H."/>
            <person name="Li Z."/>
            <person name="Zhang Y."/>
            <person name="Yin Y."/>
            <person name="Song W."/>
            <person name="Jiang J."/>
            <person name="Jackson S.A."/>
            <person name="Wing R.A."/>
            <person name="Wang J."/>
            <person name="Chen M."/>
        </authorList>
    </citation>
    <scope>NUCLEOTIDE SEQUENCE [LARGE SCALE GENOMIC DNA]</scope>
    <source>
        <strain evidence="9">cv. IRGC 101232</strain>
    </source>
</reference>
<dbReference type="InterPro" id="IPR033896">
    <property type="entry name" value="MEF2-like_N"/>
</dbReference>
<dbReference type="AlphaFoldDB" id="J3MCK0"/>
<keyword evidence="6" id="KW-0539">Nucleus</keyword>
<dbReference type="HOGENOM" id="CLU_048196_1_1_1"/>
<reference evidence="9" key="2">
    <citation type="submission" date="2013-04" db="UniProtKB">
        <authorList>
            <consortium name="EnsemblPlants"/>
        </authorList>
    </citation>
    <scope>IDENTIFICATION</scope>
</reference>
<keyword evidence="5" id="KW-0804">Transcription</keyword>
<feature type="domain" description="MADS-box" evidence="8">
    <location>
        <begin position="1"/>
        <end position="61"/>
    </location>
</feature>
<dbReference type="Proteomes" id="UP000006038">
    <property type="component" value="Chromosome 6"/>
</dbReference>
<dbReference type="Gramene" id="OB06G17440.1">
    <property type="protein sequence ID" value="OB06G17440.1"/>
    <property type="gene ID" value="OB06G17440"/>
</dbReference>
<comment type="subcellular location">
    <subcellularLocation>
        <location evidence="1">Nucleus</location>
    </subcellularLocation>
</comment>
<keyword evidence="2" id="KW-0805">Transcription regulation</keyword>
<sequence>MGRVKLQIKRIDNSTNRQVTFSKRRNGLIKKAYELSVLCDIDIALLMFSPSGRLSHFSGRRRIEDVLTRYINLPETDRGGTIQNKEYLINMLTQLKSESDVAEELTKTSSKAPVDSNIEELQQEIRTCQHQIQLNEERLRMLEPDPAMFASMDEVEATEKFIADMLSRVQERKRYLLCSHLGSFDVTGSTSAMQHVRITQHGDIAGGGFGSDEVASWVSEGMPEAATSSVASMFAGPSDSIMSSFRDHQAMYDAMGREAGVETVGPGMEMCHVGQQGQSDDWQQAYTSAEFLSSLIPSTPFPLDEQHGDIAGGGFGSDEVASWVSEGMPEAATSSVASMFAGPSDSIMSSFRDHQAMYDAMGREAGVETVGPGMEMCHVGQQGQSDDWQQAYTSAEFLSSLIPSTPFPLDEDVMAPVLASPPAMIPGVHDDQRPPVEDTEAGCSQAPTDDLAPVNIG</sequence>
<name>J3MCK0_ORYBR</name>
<dbReference type="GO" id="GO:0080092">
    <property type="term" value="P:regulation of pollen tube growth"/>
    <property type="evidence" value="ECO:0007669"/>
    <property type="project" value="UniProtKB-ARBA"/>
</dbReference>
<proteinExistence type="predicted"/>
<dbReference type="EnsemblPlants" id="OB06G17440.1">
    <property type="protein sequence ID" value="OB06G17440.1"/>
    <property type="gene ID" value="OB06G17440"/>
</dbReference>
<evidence type="ECO:0000256" key="2">
    <source>
        <dbReference type="ARBA" id="ARBA00023015"/>
    </source>
</evidence>
<dbReference type="OMA" id="EHALIFP"/>
<dbReference type="GO" id="GO:0045944">
    <property type="term" value="P:positive regulation of transcription by RNA polymerase II"/>
    <property type="evidence" value="ECO:0007669"/>
    <property type="project" value="InterPro"/>
</dbReference>
<dbReference type="Gene3D" id="3.40.1810.10">
    <property type="entry name" value="Transcription factor, MADS-box"/>
    <property type="match status" value="1"/>
</dbReference>
<dbReference type="PROSITE" id="PS00350">
    <property type="entry name" value="MADS_BOX_1"/>
    <property type="match status" value="1"/>
</dbReference>
<keyword evidence="3" id="KW-0175">Coiled coil</keyword>
<feature type="region of interest" description="Disordered" evidence="7">
    <location>
        <begin position="421"/>
        <end position="457"/>
    </location>
</feature>
<dbReference type="GO" id="GO:0005634">
    <property type="term" value="C:nucleus"/>
    <property type="evidence" value="ECO:0007669"/>
    <property type="project" value="UniProtKB-SubCell"/>
</dbReference>
<dbReference type="FunFam" id="3.40.1810.10:FF:000014">
    <property type="entry name" value="MADS-box transcription factor 41"/>
    <property type="match status" value="1"/>
</dbReference>
<evidence type="ECO:0000256" key="6">
    <source>
        <dbReference type="ARBA" id="ARBA00023242"/>
    </source>
</evidence>
<evidence type="ECO:0000256" key="5">
    <source>
        <dbReference type="ARBA" id="ARBA00023163"/>
    </source>
</evidence>
<dbReference type="PRINTS" id="PR00404">
    <property type="entry name" value="MADSDOMAIN"/>
</dbReference>
<dbReference type="GO" id="GO:0046983">
    <property type="term" value="F:protein dimerization activity"/>
    <property type="evidence" value="ECO:0007669"/>
    <property type="project" value="InterPro"/>
</dbReference>
<evidence type="ECO:0000256" key="1">
    <source>
        <dbReference type="ARBA" id="ARBA00004123"/>
    </source>
</evidence>
<evidence type="ECO:0000256" key="4">
    <source>
        <dbReference type="ARBA" id="ARBA00023125"/>
    </source>
</evidence>
<dbReference type="CDD" id="cd00265">
    <property type="entry name" value="MADS_MEF2_like"/>
    <property type="match status" value="1"/>
</dbReference>
<dbReference type="GO" id="GO:0000977">
    <property type="term" value="F:RNA polymerase II transcription regulatory region sequence-specific DNA binding"/>
    <property type="evidence" value="ECO:0007669"/>
    <property type="project" value="InterPro"/>
</dbReference>
<dbReference type="STRING" id="4533.J3MCK0"/>
<accession>J3MCK0</accession>
<dbReference type="InterPro" id="IPR036879">
    <property type="entry name" value="TF_MADSbox_sf"/>
</dbReference>
<dbReference type="Pfam" id="PF00319">
    <property type="entry name" value="SRF-TF"/>
    <property type="match status" value="1"/>
</dbReference>
<dbReference type="InterPro" id="IPR002100">
    <property type="entry name" value="TF_MADSbox"/>
</dbReference>
<evidence type="ECO:0000313" key="9">
    <source>
        <dbReference type="EnsemblPlants" id="OB06G17440.1"/>
    </source>
</evidence>
<evidence type="ECO:0000256" key="3">
    <source>
        <dbReference type="ARBA" id="ARBA00023054"/>
    </source>
</evidence>